<evidence type="ECO:0000313" key="4">
    <source>
        <dbReference type="EMBL" id="MFC4741043.1"/>
    </source>
</evidence>
<dbReference type="RefSeq" id="WP_379743611.1">
    <property type="nucleotide sequence ID" value="NZ_JBHSGW010000028.1"/>
</dbReference>
<keyword evidence="1" id="KW-0808">Transferase</keyword>
<evidence type="ECO:0000256" key="1">
    <source>
        <dbReference type="ARBA" id="ARBA00022679"/>
    </source>
</evidence>
<keyword evidence="5" id="KW-1185">Reference proteome</keyword>
<accession>A0ABV9P6M7</accession>
<gene>
    <name evidence="4" type="ORF">ACFO3U_13655</name>
</gene>
<evidence type="ECO:0000256" key="2">
    <source>
        <dbReference type="ARBA" id="ARBA00023315"/>
    </source>
</evidence>
<reference evidence="5" key="1">
    <citation type="journal article" date="2019" name="Int. J. Syst. Evol. Microbiol.">
        <title>The Global Catalogue of Microorganisms (GCM) 10K type strain sequencing project: providing services to taxonomists for standard genome sequencing and annotation.</title>
        <authorList>
            <consortium name="The Broad Institute Genomics Platform"/>
            <consortium name="The Broad Institute Genome Sequencing Center for Infectious Disease"/>
            <person name="Wu L."/>
            <person name="Ma J."/>
        </authorList>
    </citation>
    <scope>NUCLEOTIDE SEQUENCE [LARGE SCALE GENOMIC DNA]</scope>
    <source>
        <strain evidence="5">CCUG 50349</strain>
    </source>
</reference>
<dbReference type="Proteomes" id="UP001595885">
    <property type="component" value="Unassembled WGS sequence"/>
</dbReference>
<dbReference type="Pfam" id="PF00583">
    <property type="entry name" value="Acetyltransf_1"/>
    <property type="match status" value="1"/>
</dbReference>
<dbReference type="PANTHER" id="PTHR43877">
    <property type="entry name" value="AMINOALKYLPHOSPHONATE N-ACETYLTRANSFERASE-RELATED-RELATED"/>
    <property type="match status" value="1"/>
</dbReference>
<proteinExistence type="predicted"/>
<dbReference type="EMBL" id="JBHSGW010000028">
    <property type="protein sequence ID" value="MFC4741043.1"/>
    <property type="molecule type" value="Genomic_DNA"/>
</dbReference>
<evidence type="ECO:0000259" key="3">
    <source>
        <dbReference type="PROSITE" id="PS51186"/>
    </source>
</evidence>
<protein>
    <submittedName>
        <fullName evidence="4">GNAT family N-acetyltransferase</fullName>
    </submittedName>
</protein>
<organism evidence="4 5">
    <name type="scientific">Flavobacterium ponti</name>
    <dbReference type="NCBI Taxonomy" id="665133"/>
    <lineage>
        <taxon>Bacteria</taxon>
        <taxon>Pseudomonadati</taxon>
        <taxon>Bacteroidota</taxon>
        <taxon>Flavobacteriia</taxon>
        <taxon>Flavobacteriales</taxon>
        <taxon>Flavobacteriaceae</taxon>
        <taxon>Flavobacterium</taxon>
    </lineage>
</organism>
<dbReference type="Gene3D" id="3.40.630.30">
    <property type="match status" value="1"/>
</dbReference>
<sequence>MTQLYRTNSKNKDFQELTQLFDVFLVEIDGDEKDFFAQYNQIYIDNVVVCYENEKPLGCGAFKKMESNIAEIKRMFVLPEARGKGIATKILNELENWTKELHYNSCVLETSQKLENAIALYRKFGYQEIPNYGQYIGVESSICMKKIF</sequence>
<keyword evidence="2" id="KW-0012">Acyltransferase</keyword>
<dbReference type="InterPro" id="IPR000182">
    <property type="entry name" value="GNAT_dom"/>
</dbReference>
<dbReference type="InterPro" id="IPR050832">
    <property type="entry name" value="Bact_Acetyltransf"/>
</dbReference>
<dbReference type="PANTHER" id="PTHR43877:SF2">
    <property type="entry name" value="AMINOALKYLPHOSPHONATE N-ACETYLTRANSFERASE-RELATED"/>
    <property type="match status" value="1"/>
</dbReference>
<dbReference type="InterPro" id="IPR016181">
    <property type="entry name" value="Acyl_CoA_acyltransferase"/>
</dbReference>
<dbReference type="PROSITE" id="PS51186">
    <property type="entry name" value="GNAT"/>
    <property type="match status" value="1"/>
</dbReference>
<feature type="domain" description="N-acetyltransferase" evidence="3">
    <location>
        <begin position="3"/>
        <end position="148"/>
    </location>
</feature>
<comment type="caution">
    <text evidence="4">The sequence shown here is derived from an EMBL/GenBank/DDBJ whole genome shotgun (WGS) entry which is preliminary data.</text>
</comment>
<dbReference type="CDD" id="cd04301">
    <property type="entry name" value="NAT_SF"/>
    <property type="match status" value="1"/>
</dbReference>
<dbReference type="SUPFAM" id="SSF55729">
    <property type="entry name" value="Acyl-CoA N-acyltransferases (Nat)"/>
    <property type="match status" value="1"/>
</dbReference>
<evidence type="ECO:0000313" key="5">
    <source>
        <dbReference type="Proteomes" id="UP001595885"/>
    </source>
</evidence>
<name>A0ABV9P6M7_9FLAO</name>